<evidence type="ECO:0000313" key="2">
    <source>
        <dbReference type="Proteomes" id="UP001209755"/>
    </source>
</evidence>
<dbReference type="GO" id="GO:0004619">
    <property type="term" value="F:phosphoglycerate mutase activity"/>
    <property type="evidence" value="ECO:0007669"/>
    <property type="project" value="UniProtKB-EC"/>
</dbReference>
<dbReference type="CDD" id="cd07067">
    <property type="entry name" value="HP_PGM_like"/>
    <property type="match status" value="1"/>
</dbReference>
<gene>
    <name evidence="1" type="ORF">M2319_004369</name>
</gene>
<dbReference type="InterPro" id="IPR029033">
    <property type="entry name" value="His_PPase_superfam"/>
</dbReference>
<dbReference type="InterPro" id="IPR050275">
    <property type="entry name" value="PGM_Phosphatase"/>
</dbReference>
<dbReference type="EMBL" id="JAOQNS010000017">
    <property type="protein sequence ID" value="MCW2310004.1"/>
    <property type="molecule type" value="Genomic_DNA"/>
</dbReference>
<dbReference type="PANTHER" id="PTHR48100">
    <property type="entry name" value="BROAD-SPECIFICITY PHOSPHATASE YOR283W-RELATED"/>
    <property type="match status" value="1"/>
</dbReference>
<keyword evidence="1" id="KW-0413">Isomerase</keyword>
<sequence length="198" mass="22334">MAPPVLYFLRHGQTDWNVEGRLQGQTDIPLNDTGRGEARRNGLALKEHFEKEGIDTADLDFIASPLGRARETMEIAREAMGLSRDGYRIEQRVAEVKFGIWEGFTYKEIKARDAAAFASRKADKWAFTPEDGESYATMSERVKAWYDGLTAPTLCVAHGGTSRALRGFLLGLESQEIPIQEAPQDRVFRWRDGALIWI</sequence>
<dbReference type="EC" id="5.4.2.12" evidence="1"/>
<dbReference type="Gene3D" id="3.40.50.1240">
    <property type="entry name" value="Phosphoglycerate mutase-like"/>
    <property type="match status" value="1"/>
</dbReference>
<dbReference type="PIRSF" id="PIRSF000709">
    <property type="entry name" value="6PFK_2-Ptase"/>
    <property type="match status" value="1"/>
</dbReference>
<dbReference type="Proteomes" id="UP001209755">
    <property type="component" value="Unassembled WGS sequence"/>
</dbReference>
<dbReference type="SMART" id="SM00855">
    <property type="entry name" value="PGAM"/>
    <property type="match status" value="1"/>
</dbReference>
<keyword evidence="2" id="KW-1185">Reference proteome</keyword>
<proteinExistence type="predicted"/>
<protein>
    <submittedName>
        <fullName evidence="1">Phosphoglycerate mutase</fullName>
        <ecNumber evidence="1">5.4.2.12</ecNumber>
    </submittedName>
</protein>
<comment type="caution">
    <text evidence="1">The sequence shown here is derived from an EMBL/GenBank/DDBJ whole genome shotgun (WGS) entry which is preliminary data.</text>
</comment>
<dbReference type="RefSeq" id="WP_264603579.1">
    <property type="nucleotide sequence ID" value="NZ_JAOQNS010000017.1"/>
</dbReference>
<reference evidence="2" key="1">
    <citation type="submission" date="2023-07" db="EMBL/GenBank/DDBJ databases">
        <title>Genome sequencing of Purple Non-Sulfur Bacteria from various extreme environments.</title>
        <authorList>
            <person name="Mayer M."/>
        </authorList>
    </citation>
    <scope>NUCLEOTIDE SEQUENCE [LARGE SCALE GENOMIC DNA]</scope>
    <source>
        <strain evidence="2">DSM 17935</strain>
    </source>
</reference>
<organism evidence="1 2">
    <name type="scientific">Rhodobium gokarnense</name>
    <dbReference type="NCBI Taxonomy" id="364296"/>
    <lineage>
        <taxon>Bacteria</taxon>
        <taxon>Pseudomonadati</taxon>
        <taxon>Pseudomonadota</taxon>
        <taxon>Alphaproteobacteria</taxon>
        <taxon>Hyphomicrobiales</taxon>
        <taxon>Rhodobiaceae</taxon>
        <taxon>Rhodobium</taxon>
    </lineage>
</organism>
<dbReference type="PANTHER" id="PTHR48100:SF59">
    <property type="entry name" value="ADENOSYLCOBALAMIN_ALPHA-RIBAZOLE PHOSPHATASE"/>
    <property type="match status" value="1"/>
</dbReference>
<evidence type="ECO:0000313" key="1">
    <source>
        <dbReference type="EMBL" id="MCW2310004.1"/>
    </source>
</evidence>
<dbReference type="InterPro" id="IPR013078">
    <property type="entry name" value="His_Pase_superF_clade-1"/>
</dbReference>
<accession>A0ABT3HI34</accession>
<dbReference type="SUPFAM" id="SSF53254">
    <property type="entry name" value="Phosphoglycerate mutase-like"/>
    <property type="match status" value="1"/>
</dbReference>
<dbReference type="Pfam" id="PF00300">
    <property type="entry name" value="His_Phos_1"/>
    <property type="match status" value="1"/>
</dbReference>
<name>A0ABT3HI34_9HYPH</name>